<proteinExistence type="predicted"/>
<gene>
    <name evidence="2" type="ORF">NDI86_10985</name>
</gene>
<dbReference type="InterPro" id="IPR001173">
    <property type="entry name" value="Glyco_trans_2-like"/>
</dbReference>
<dbReference type="EMBL" id="JAMQOS010000003">
    <property type="protein sequence ID" value="MDS0282650.1"/>
    <property type="molecule type" value="Genomic_DNA"/>
</dbReference>
<dbReference type="Pfam" id="PF00535">
    <property type="entry name" value="Glycos_transf_2"/>
    <property type="match status" value="1"/>
</dbReference>
<organism evidence="2 3">
    <name type="scientific">Haloarcula onubensis</name>
    <dbReference type="NCBI Taxonomy" id="2950539"/>
    <lineage>
        <taxon>Archaea</taxon>
        <taxon>Methanobacteriati</taxon>
        <taxon>Methanobacteriota</taxon>
        <taxon>Stenosarchaea group</taxon>
        <taxon>Halobacteria</taxon>
        <taxon>Halobacteriales</taxon>
        <taxon>Haloarculaceae</taxon>
        <taxon>Haloarcula</taxon>
    </lineage>
</organism>
<dbReference type="RefSeq" id="WP_310900481.1">
    <property type="nucleotide sequence ID" value="NZ_JAMQOS010000003.1"/>
</dbReference>
<evidence type="ECO:0000259" key="1">
    <source>
        <dbReference type="Pfam" id="PF00535"/>
    </source>
</evidence>
<dbReference type="InterPro" id="IPR029044">
    <property type="entry name" value="Nucleotide-diphossugar_trans"/>
</dbReference>
<dbReference type="SUPFAM" id="SSF53448">
    <property type="entry name" value="Nucleotide-diphospho-sugar transferases"/>
    <property type="match status" value="1"/>
</dbReference>
<dbReference type="Gene3D" id="3.90.550.10">
    <property type="entry name" value="Spore Coat Polysaccharide Biosynthesis Protein SpsA, Chain A"/>
    <property type="match status" value="1"/>
</dbReference>
<accession>A0ABU2FPH7</accession>
<dbReference type="Proteomes" id="UP001268864">
    <property type="component" value="Unassembled WGS sequence"/>
</dbReference>
<reference evidence="2 3" key="1">
    <citation type="submission" date="2022-06" db="EMBL/GenBank/DDBJ databases">
        <title>Halomicroarcula sp. a new haloarchaeum isolate from saline soil.</title>
        <authorList>
            <person name="Strakova D."/>
            <person name="Galisteo C."/>
            <person name="Sanchez-Porro C."/>
            <person name="Ventosa A."/>
        </authorList>
    </citation>
    <scope>NUCLEOTIDE SEQUENCE [LARGE SCALE GENOMIC DNA]</scope>
    <source>
        <strain evidence="2 3">S3CR25-11</strain>
    </source>
</reference>
<dbReference type="PANTHER" id="PTHR43685">
    <property type="entry name" value="GLYCOSYLTRANSFERASE"/>
    <property type="match status" value="1"/>
</dbReference>
<dbReference type="CDD" id="cd00761">
    <property type="entry name" value="Glyco_tranf_GTA_type"/>
    <property type="match status" value="1"/>
</dbReference>
<dbReference type="InterPro" id="IPR050834">
    <property type="entry name" value="Glycosyltransf_2"/>
</dbReference>
<keyword evidence="3" id="KW-1185">Reference proteome</keyword>
<name>A0ABU2FPH7_9EURY</name>
<feature type="domain" description="Glycosyltransferase 2-like" evidence="1">
    <location>
        <begin position="5"/>
        <end position="118"/>
    </location>
</feature>
<comment type="caution">
    <text evidence="2">The sequence shown here is derived from an EMBL/GenBank/DDBJ whole genome shotgun (WGS) entry which is preliminary data.</text>
</comment>
<evidence type="ECO:0000313" key="3">
    <source>
        <dbReference type="Proteomes" id="UP001268864"/>
    </source>
</evidence>
<dbReference type="PANTHER" id="PTHR43685:SF2">
    <property type="entry name" value="GLYCOSYLTRANSFERASE 2-LIKE DOMAIN-CONTAINING PROTEIN"/>
    <property type="match status" value="1"/>
</dbReference>
<protein>
    <submittedName>
        <fullName evidence="2">Glycosyltransferase</fullName>
    </submittedName>
</protein>
<evidence type="ECO:0000313" key="2">
    <source>
        <dbReference type="EMBL" id="MDS0282650.1"/>
    </source>
</evidence>
<sequence length="304" mass="33340">MPTVTVVIPTYNRVDELGRAVDSVLAQTCEDIELVVVNDGSDDGTLSMLDAYDDHRLEVITHLTNRGANVARNTGITHADGEFVAFLDSDDSWHPRKLERQLRRYEAAPDDCVAVYCDFEYDLDGTSGDFRSTVAEMLSRTDEERPKEGGVELAGEILADHLHSGAGSTLLVETAVARAIEGFDVTLDRFQDPDFLLRVIQEGELAYVDEPLVTRYETGTPSAAAIARADEAFISKHASLVRAAERDGYNVRTAHNLVLTKAYLEEGAFVDAARYLKDARLSVRQLPGVLWSAGSGVRRKAAHG</sequence>